<keyword evidence="2" id="KW-1185">Reference proteome</keyword>
<name>A0ABV4DQV7_9LACO</name>
<evidence type="ECO:0000313" key="2">
    <source>
        <dbReference type="Proteomes" id="UP001565236"/>
    </source>
</evidence>
<dbReference type="RefSeq" id="WP_369942383.1">
    <property type="nucleotide sequence ID" value="NZ_JBCLUF010000024.1"/>
</dbReference>
<reference evidence="1 2" key="1">
    <citation type="submission" date="2024-03" db="EMBL/GenBank/DDBJ databases">
        <title>Mouse gut bacterial collection (mGBC) of GemPharmatech.</title>
        <authorList>
            <person name="He Y."/>
            <person name="Dong L."/>
            <person name="Wu D."/>
            <person name="Gao X."/>
            <person name="Lin Z."/>
        </authorList>
    </citation>
    <scope>NUCLEOTIDE SEQUENCE [LARGE SCALE GENOMIC DNA]</scope>
    <source>
        <strain evidence="1 2">15-30</strain>
    </source>
</reference>
<dbReference type="GO" id="GO:0004519">
    <property type="term" value="F:endonuclease activity"/>
    <property type="evidence" value="ECO:0007669"/>
    <property type="project" value="UniProtKB-KW"/>
</dbReference>
<keyword evidence="1" id="KW-0255">Endonuclease</keyword>
<dbReference type="EC" id="3.1.21.-" evidence="1"/>
<proteinExistence type="predicted"/>
<protein>
    <submittedName>
        <fullName evidence="1">NgoPII family restriction endonuclease</fullName>
        <ecNumber evidence="1">3.1.21.-</ecNumber>
    </submittedName>
</protein>
<dbReference type="GO" id="GO:0016787">
    <property type="term" value="F:hydrolase activity"/>
    <property type="evidence" value="ECO:0007669"/>
    <property type="project" value="UniProtKB-KW"/>
</dbReference>
<keyword evidence="1" id="KW-0378">Hydrolase</keyword>
<comment type="caution">
    <text evidence="1">The sequence shown here is derived from an EMBL/GenBank/DDBJ whole genome shotgun (WGS) entry which is preliminary data.</text>
</comment>
<dbReference type="Pfam" id="PF09521">
    <property type="entry name" value="RE_NgoPII"/>
    <property type="match status" value="1"/>
</dbReference>
<accession>A0ABV4DQV7</accession>
<evidence type="ECO:0000313" key="1">
    <source>
        <dbReference type="EMBL" id="MEY8662659.1"/>
    </source>
</evidence>
<dbReference type="Proteomes" id="UP001565236">
    <property type="component" value="Unassembled WGS sequence"/>
</dbReference>
<dbReference type="EMBL" id="JBCLUF010000024">
    <property type="protein sequence ID" value="MEY8662659.1"/>
    <property type="molecule type" value="Genomic_DNA"/>
</dbReference>
<dbReference type="InterPro" id="IPR019046">
    <property type="entry name" value="Restrct_endonuc_II_NgoPII"/>
</dbReference>
<keyword evidence="1" id="KW-0540">Nuclease</keyword>
<sequence>MKADILTAVINIVESRSYNLKDVYIRTNRANSMGDALEKYVVDSFANTFFEKDEEVRSRQIGEIFSYIGNDSNPPDGMLRNGPAIEIKKIGSRNAKLQLNSSSPKVKLYSDDPRLTKGAINAEKWTVKDIIYVIGFVDKNNTLKELALIDSSLYCAENNLYEDVFNKIKDGVATIENIDFSPTRELGRVNKIDPLEFTSLRIRGMWLVDNPFDTFSYVYEPEKEAVFNLVVLVPSDKFKSSPNYKRLLELEKITEELEIVDIVVKDPDNPAKLINSKKIVFYVSKTTA</sequence>
<gene>
    <name evidence="1" type="ORF">AALT52_07150</name>
</gene>
<organism evidence="1 2">
    <name type="scientific">Ligilactobacillus faecis</name>
    <dbReference type="NCBI Taxonomy" id="762833"/>
    <lineage>
        <taxon>Bacteria</taxon>
        <taxon>Bacillati</taxon>
        <taxon>Bacillota</taxon>
        <taxon>Bacilli</taxon>
        <taxon>Lactobacillales</taxon>
        <taxon>Lactobacillaceae</taxon>
        <taxon>Ligilactobacillus</taxon>
    </lineage>
</organism>